<keyword evidence="1" id="KW-1133">Transmembrane helix</keyword>
<evidence type="ECO:0000313" key="11">
    <source>
        <dbReference type="Proteomes" id="UP000325055"/>
    </source>
</evidence>
<reference evidence="7" key="5">
    <citation type="submission" date="2023-08" db="EMBL/GenBank/DDBJ databases">
        <title>Reintroducing virulent viruses to syntetic microbiomes.</title>
        <authorList>
            <person name="Wilde J."/>
            <person name="Boyes R."/>
            <person name="Robinson A.V."/>
            <person name="Daisley B.A."/>
            <person name="Allen-Vercoe E."/>
        </authorList>
    </citation>
    <scope>NUCLEOTIDE SEQUENCE</scope>
    <source>
        <strain evidence="7">225I_12FAA</strain>
    </source>
</reference>
<dbReference type="EMBL" id="VVYX01000011">
    <property type="protein sequence ID" value="KAA5419422.1"/>
    <property type="molecule type" value="Genomic_DNA"/>
</dbReference>
<name>A0A0P0GAV0_9BACE</name>
<dbReference type="EMBL" id="JAVSNH010000001">
    <property type="protein sequence ID" value="MDT4511415.1"/>
    <property type="molecule type" value="Genomic_DNA"/>
</dbReference>
<dbReference type="EMBL" id="VVYW01000023">
    <property type="protein sequence ID" value="KAA5404274.1"/>
    <property type="molecule type" value="Genomic_DNA"/>
</dbReference>
<dbReference type="PATRIC" id="fig|246787.4.peg.596"/>
<protein>
    <submittedName>
        <fullName evidence="2">Uncharacterized protein</fullName>
    </submittedName>
</protein>
<keyword evidence="1" id="KW-0812">Transmembrane</keyword>
<evidence type="ECO:0000313" key="13">
    <source>
        <dbReference type="Proteomes" id="UP000482653"/>
    </source>
</evidence>
<evidence type="ECO:0000313" key="10">
    <source>
        <dbReference type="Proteomes" id="UP000283341"/>
    </source>
</evidence>
<feature type="transmembrane region" description="Helical" evidence="1">
    <location>
        <begin position="21"/>
        <end position="45"/>
    </location>
</feature>
<dbReference type="EMBL" id="JARFID010000021">
    <property type="protein sequence ID" value="MDE8696072.1"/>
    <property type="molecule type" value="Genomic_DNA"/>
</dbReference>
<dbReference type="Proteomes" id="UP000325055">
    <property type="component" value="Unassembled WGS sequence"/>
</dbReference>
<evidence type="ECO:0000313" key="5">
    <source>
        <dbReference type="EMBL" id="KAA5419422.1"/>
    </source>
</evidence>
<dbReference type="RefSeq" id="WP_007213683.1">
    <property type="nucleotide sequence ID" value="NZ_CAXKYC010000034.1"/>
</dbReference>
<accession>A0A0P0GAV0</accession>
<dbReference type="Proteomes" id="UP001221924">
    <property type="component" value="Unassembled WGS sequence"/>
</dbReference>
<dbReference type="Proteomes" id="UP000061809">
    <property type="component" value="Chromosome"/>
</dbReference>
<evidence type="ECO:0000313" key="12">
    <source>
        <dbReference type="Proteomes" id="UP000448877"/>
    </source>
</evidence>
<evidence type="ECO:0000313" key="2">
    <source>
        <dbReference type="EMBL" id="ALJ57842.1"/>
    </source>
</evidence>
<dbReference type="EMBL" id="VVYV01000021">
    <property type="protein sequence ID" value="KAA5417499.1"/>
    <property type="molecule type" value="Genomic_DNA"/>
</dbReference>
<reference evidence="2 9" key="1">
    <citation type="journal article" date="2015" name="Science">
        <title>Genetic determinants of in vivo fitness and diet responsiveness in multiple human gut Bacteroides.</title>
        <authorList>
            <person name="Wu M."/>
            <person name="McNulty N.P."/>
            <person name="Rodionov D.A."/>
            <person name="Khoroshkin M.S."/>
            <person name="Griffin N.W."/>
            <person name="Cheng J."/>
            <person name="Latreille P."/>
            <person name="Kerstetter R.A."/>
            <person name="Terrapon N."/>
            <person name="Henrissat B."/>
            <person name="Osterman A.L."/>
            <person name="Gordon J.I."/>
        </authorList>
    </citation>
    <scope>NUCLEOTIDE SEQUENCE [LARGE SCALE GENOMIC DNA]</scope>
    <source>
        <strain evidence="2 9">WH2</strain>
    </source>
</reference>
<evidence type="ECO:0000313" key="6">
    <source>
        <dbReference type="EMBL" id="MDE8696072.1"/>
    </source>
</evidence>
<evidence type="ECO:0000313" key="9">
    <source>
        <dbReference type="Proteomes" id="UP000061809"/>
    </source>
</evidence>
<reference evidence="6" key="4">
    <citation type="submission" date="2023-03" db="EMBL/GenBank/DDBJ databases">
        <title>DFI Biobank Strains.</title>
        <authorList>
            <person name="Mostad J."/>
            <person name="Paddock L."/>
            <person name="Medina S."/>
            <person name="Waligurski E."/>
            <person name="Barat B."/>
            <person name="Smith R."/>
            <person name="Burgo V."/>
            <person name="Metcalfe C."/>
            <person name="Woodson C."/>
            <person name="Sundararajan A."/>
            <person name="Ramaswamy R."/>
            <person name="Lin H."/>
            <person name="Pamer E.G."/>
        </authorList>
    </citation>
    <scope>NUCLEOTIDE SEQUENCE</scope>
    <source>
        <strain evidence="6">DFI.9.5</strain>
    </source>
</reference>
<dbReference type="AlphaFoldDB" id="A0A0P0GAV0"/>
<dbReference type="GeneID" id="66308018"/>
<reference evidence="8 10" key="2">
    <citation type="submission" date="2018-08" db="EMBL/GenBank/DDBJ databases">
        <title>A genome reference for cultivated species of the human gut microbiota.</title>
        <authorList>
            <person name="Zou Y."/>
            <person name="Xue W."/>
            <person name="Luo G."/>
        </authorList>
    </citation>
    <scope>NUCLEOTIDE SEQUENCE [LARGE SCALE GENOMIC DNA]</scope>
    <source>
        <strain evidence="8 10">AF22-3AC</strain>
    </source>
</reference>
<sequence length="152" mass="17105">MKKDRYECFYLAIFAPDMKRLRYILAVLLSLTVVYAGAGVSIVHYCCARCETAQACCTNGCAKCHKSHKTSHKPEKSCKDEGCTATFYKVDLVKYSCESPVITVPVIQLFCEVLPDFQYSLPTRELKEASYAVPPHPDSSRQYLALYSVLII</sequence>
<evidence type="ECO:0000256" key="1">
    <source>
        <dbReference type="SAM" id="Phobius"/>
    </source>
</evidence>
<evidence type="ECO:0000313" key="3">
    <source>
        <dbReference type="EMBL" id="KAA5404274.1"/>
    </source>
</evidence>
<dbReference type="Proteomes" id="UP001266995">
    <property type="component" value="Unassembled WGS sequence"/>
</dbReference>
<reference evidence="11 12" key="3">
    <citation type="journal article" date="2019" name="Nat. Med.">
        <title>A library of human gut bacterial isolates paired with longitudinal multiomics data enables mechanistic microbiome research.</title>
        <authorList>
            <person name="Poyet M."/>
            <person name="Groussin M."/>
            <person name="Gibbons S.M."/>
            <person name="Avila-Pacheco J."/>
            <person name="Jiang X."/>
            <person name="Kearney S.M."/>
            <person name="Perrotta A.R."/>
            <person name="Berdy B."/>
            <person name="Zhao S."/>
            <person name="Lieberman T.D."/>
            <person name="Swanson P.K."/>
            <person name="Smith M."/>
            <person name="Roesemann S."/>
            <person name="Alexander J.E."/>
            <person name="Rich S.A."/>
            <person name="Livny J."/>
            <person name="Vlamakis H."/>
            <person name="Clish C."/>
            <person name="Bullock K."/>
            <person name="Deik A."/>
            <person name="Scott J."/>
            <person name="Pierce K.A."/>
            <person name="Xavier R.J."/>
            <person name="Alm E.J."/>
        </authorList>
    </citation>
    <scope>NUCLEOTIDE SEQUENCE [LARGE SCALE GENOMIC DNA]</scope>
    <source>
        <strain evidence="4 12">BIOML-A6</strain>
        <strain evidence="3 11">BIOML-A7</strain>
        <strain evidence="5 13">BIOML-A8</strain>
    </source>
</reference>
<evidence type="ECO:0000313" key="4">
    <source>
        <dbReference type="EMBL" id="KAA5417499.1"/>
    </source>
</evidence>
<dbReference type="Proteomes" id="UP000482653">
    <property type="component" value="Unassembled WGS sequence"/>
</dbReference>
<dbReference type="Proteomes" id="UP000448877">
    <property type="component" value="Unassembled WGS sequence"/>
</dbReference>
<dbReference type="KEGG" id="bcel:BcellWH2_00574"/>
<evidence type="ECO:0000313" key="7">
    <source>
        <dbReference type="EMBL" id="MDT4511415.1"/>
    </source>
</evidence>
<gene>
    <name evidence="2" type="ORF">BcellWH2_00574</name>
    <name evidence="8" type="ORF">DWX97_14850</name>
    <name evidence="4" type="ORF">F2Y81_13395</name>
    <name evidence="3" type="ORF">F2Y86_22055</name>
    <name evidence="5" type="ORF">F2Y87_10590</name>
    <name evidence="6" type="ORF">PZH42_18330</name>
    <name evidence="7" type="ORF">RO785_10535</name>
</gene>
<dbReference type="EMBL" id="CP012801">
    <property type="protein sequence ID" value="ALJ57842.1"/>
    <property type="molecule type" value="Genomic_DNA"/>
</dbReference>
<proteinExistence type="predicted"/>
<organism evidence="2 9">
    <name type="scientific">Bacteroides cellulosilyticus</name>
    <dbReference type="NCBI Taxonomy" id="246787"/>
    <lineage>
        <taxon>Bacteria</taxon>
        <taxon>Pseudomonadati</taxon>
        <taxon>Bacteroidota</taxon>
        <taxon>Bacteroidia</taxon>
        <taxon>Bacteroidales</taxon>
        <taxon>Bacteroidaceae</taxon>
        <taxon>Bacteroides</taxon>
    </lineage>
</organism>
<evidence type="ECO:0000313" key="8">
    <source>
        <dbReference type="EMBL" id="RGS35928.1"/>
    </source>
</evidence>
<keyword evidence="1" id="KW-0472">Membrane</keyword>
<dbReference type="Proteomes" id="UP000283341">
    <property type="component" value="Unassembled WGS sequence"/>
</dbReference>
<dbReference type="EMBL" id="QRVJ01000012">
    <property type="protein sequence ID" value="RGS35928.1"/>
    <property type="molecule type" value="Genomic_DNA"/>
</dbReference>